<evidence type="ECO:0000256" key="3">
    <source>
        <dbReference type="SAM" id="SignalP"/>
    </source>
</evidence>
<accession>A0A7T7RDY5</accession>
<keyword evidence="2" id="KW-0964">Secreted</keyword>
<dbReference type="PRINTS" id="PR00313">
    <property type="entry name" value="CABNDNGRPT"/>
</dbReference>
<evidence type="ECO:0000313" key="4">
    <source>
        <dbReference type="EMBL" id="QQM43198.1"/>
    </source>
</evidence>
<sequence>MRVLRSIAATSTLVLALGGAVLAAPTAQADTAASTATVERYDGAIWYRAAAGQVNDLRISTKVIDVDPNEFGGDYLVTFRDKFEITIASTDVCTYPSATDRTVVECVEPEPLGSDDSDIYDVDLGDLDDTVTVGDDVFTQGTLDGGPGNDVIRGKGANVLKGGDGDDHLEGVDGVWVNGSFGEAGNDTILTGCAYHCSGGAGNDVLTVTGEDDLGYTTLYGDDGNDIVRGSSGNDTLYGGRGNDTLYGLAGDDTIFGNTGDDVIHGGAGNDTLSGGAGNNKVYQD</sequence>
<dbReference type="RefSeq" id="WP_200398034.1">
    <property type="nucleotide sequence ID" value="NZ_CP066831.1"/>
</dbReference>
<dbReference type="Pfam" id="PF00353">
    <property type="entry name" value="HemolysinCabind"/>
    <property type="match status" value="3"/>
</dbReference>
<dbReference type="EMBL" id="CP066831">
    <property type="protein sequence ID" value="QQM43198.1"/>
    <property type="molecule type" value="Genomic_DNA"/>
</dbReference>
<proteinExistence type="predicted"/>
<dbReference type="InterPro" id="IPR050557">
    <property type="entry name" value="RTX_toxin/Mannuronan_C5-epim"/>
</dbReference>
<feature type="signal peptide" evidence="3">
    <location>
        <begin position="1"/>
        <end position="29"/>
    </location>
</feature>
<comment type="subcellular location">
    <subcellularLocation>
        <location evidence="1">Secreted</location>
    </subcellularLocation>
</comment>
<dbReference type="PANTHER" id="PTHR38340:SF1">
    <property type="entry name" value="S-LAYER PROTEIN"/>
    <property type="match status" value="1"/>
</dbReference>
<gene>
    <name evidence="4" type="ORF">JEQ17_29850</name>
</gene>
<feature type="chain" id="PRO_5032921813" evidence="3">
    <location>
        <begin position="30"/>
        <end position="285"/>
    </location>
</feature>
<reference evidence="4 5" key="1">
    <citation type="submission" date="2020-12" db="EMBL/GenBank/DDBJ databases">
        <title>A novel species.</title>
        <authorList>
            <person name="Li K."/>
        </authorList>
    </citation>
    <scope>NUCLEOTIDE SEQUENCE [LARGE SCALE GENOMIC DNA]</scope>
    <source>
        <strain evidence="4 5">ZYC-3</strain>
    </source>
</reference>
<evidence type="ECO:0000256" key="1">
    <source>
        <dbReference type="ARBA" id="ARBA00004613"/>
    </source>
</evidence>
<dbReference type="InterPro" id="IPR011049">
    <property type="entry name" value="Serralysin-like_metalloprot_C"/>
</dbReference>
<dbReference type="AlphaFoldDB" id="A0A7T7RDY5"/>
<organism evidence="4 5">
    <name type="scientific">Streptomyces liliifuscus</name>
    <dbReference type="NCBI Taxonomy" id="2797636"/>
    <lineage>
        <taxon>Bacteria</taxon>
        <taxon>Bacillati</taxon>
        <taxon>Actinomycetota</taxon>
        <taxon>Actinomycetes</taxon>
        <taxon>Kitasatosporales</taxon>
        <taxon>Streptomycetaceae</taxon>
        <taxon>Streptomyces</taxon>
    </lineage>
</organism>
<dbReference type="Gene3D" id="2.150.10.10">
    <property type="entry name" value="Serralysin-like metalloprotease, C-terminal"/>
    <property type="match status" value="2"/>
</dbReference>
<dbReference type="InterPro" id="IPR001343">
    <property type="entry name" value="Hemolysn_Ca-bd"/>
</dbReference>
<evidence type="ECO:0000313" key="5">
    <source>
        <dbReference type="Proteomes" id="UP000595636"/>
    </source>
</evidence>
<keyword evidence="5" id="KW-1185">Reference proteome</keyword>
<dbReference type="KEGG" id="slf:JEQ17_29850"/>
<dbReference type="GO" id="GO:0005509">
    <property type="term" value="F:calcium ion binding"/>
    <property type="evidence" value="ECO:0007669"/>
    <property type="project" value="InterPro"/>
</dbReference>
<dbReference type="Proteomes" id="UP000595636">
    <property type="component" value="Chromosome"/>
</dbReference>
<evidence type="ECO:0000256" key="2">
    <source>
        <dbReference type="ARBA" id="ARBA00022525"/>
    </source>
</evidence>
<dbReference type="PROSITE" id="PS00330">
    <property type="entry name" value="HEMOLYSIN_CALCIUM"/>
    <property type="match status" value="1"/>
</dbReference>
<dbReference type="GO" id="GO:0005576">
    <property type="term" value="C:extracellular region"/>
    <property type="evidence" value="ECO:0007669"/>
    <property type="project" value="UniProtKB-SubCell"/>
</dbReference>
<protein>
    <submittedName>
        <fullName evidence="4">Calcium-binding protein</fullName>
    </submittedName>
</protein>
<name>A0A7T7RDY5_9ACTN</name>
<dbReference type="SUPFAM" id="SSF51120">
    <property type="entry name" value="beta-Roll"/>
    <property type="match status" value="2"/>
</dbReference>
<dbReference type="PANTHER" id="PTHR38340">
    <property type="entry name" value="S-LAYER PROTEIN"/>
    <property type="match status" value="1"/>
</dbReference>
<dbReference type="InterPro" id="IPR018511">
    <property type="entry name" value="Hemolysin-typ_Ca-bd_CS"/>
</dbReference>
<keyword evidence="3" id="KW-0732">Signal</keyword>